<sequence length="122" mass="14213">MTRRSVLPFAFDGWRRKYRGGRNIRSVCKDEVRTSGRVLVVCRSRREREEAKFCSGKVRAASIVIVFLLVCRSIREYVFFIVCHSRCVREKAFEDSAPGRCGVSSDRNECVFFRKVCDQTNF</sequence>
<accession>A0ABP1BIN6</accession>
<protein>
    <submittedName>
        <fullName evidence="1">Uncharacterized protein</fullName>
    </submittedName>
</protein>
<proteinExistence type="predicted"/>
<name>A0ABP1BIN6_9BRYO</name>
<organism evidence="1 2">
    <name type="scientific">Sphagnum jensenii</name>
    <dbReference type="NCBI Taxonomy" id="128206"/>
    <lineage>
        <taxon>Eukaryota</taxon>
        <taxon>Viridiplantae</taxon>
        <taxon>Streptophyta</taxon>
        <taxon>Embryophyta</taxon>
        <taxon>Bryophyta</taxon>
        <taxon>Sphagnophytina</taxon>
        <taxon>Sphagnopsida</taxon>
        <taxon>Sphagnales</taxon>
        <taxon>Sphagnaceae</taxon>
        <taxon>Sphagnum</taxon>
    </lineage>
</organism>
<evidence type="ECO:0000313" key="2">
    <source>
        <dbReference type="Proteomes" id="UP001497522"/>
    </source>
</evidence>
<dbReference type="EMBL" id="OZ023705">
    <property type="protein sequence ID" value="CAK9875458.1"/>
    <property type="molecule type" value="Genomic_DNA"/>
</dbReference>
<reference evidence="1" key="1">
    <citation type="submission" date="2024-03" db="EMBL/GenBank/DDBJ databases">
        <authorList>
            <consortium name="ELIXIR-Norway"/>
            <consortium name="Elixir Norway"/>
        </authorList>
    </citation>
    <scope>NUCLEOTIDE SEQUENCE</scope>
</reference>
<keyword evidence="2" id="KW-1185">Reference proteome</keyword>
<gene>
    <name evidence="1" type="ORF">CSSPJE1EN2_LOCUS17707</name>
</gene>
<evidence type="ECO:0000313" key="1">
    <source>
        <dbReference type="EMBL" id="CAK9875458.1"/>
    </source>
</evidence>
<dbReference type="Proteomes" id="UP001497522">
    <property type="component" value="Chromosome 4"/>
</dbReference>